<reference evidence="4 6" key="2">
    <citation type="journal article" date="2013" name="Nature">
        <title>Insights into bilaterian evolution from three spiralian genomes.</title>
        <authorList>
            <person name="Simakov O."/>
            <person name="Marletaz F."/>
            <person name="Cho S.J."/>
            <person name="Edsinger-Gonzales E."/>
            <person name="Havlak P."/>
            <person name="Hellsten U."/>
            <person name="Kuo D.H."/>
            <person name="Larsson T."/>
            <person name="Lv J."/>
            <person name="Arendt D."/>
            <person name="Savage R."/>
            <person name="Osoegawa K."/>
            <person name="de Jong P."/>
            <person name="Grimwood J."/>
            <person name="Chapman J.A."/>
            <person name="Shapiro H."/>
            <person name="Aerts A."/>
            <person name="Otillar R.P."/>
            <person name="Terry A.Y."/>
            <person name="Boore J.L."/>
            <person name="Grigoriev I.V."/>
            <person name="Lindberg D.R."/>
            <person name="Seaver E.C."/>
            <person name="Weisblat D.A."/>
            <person name="Putnam N.H."/>
            <person name="Rokhsar D.S."/>
        </authorList>
    </citation>
    <scope>NUCLEOTIDE SEQUENCE</scope>
    <source>
        <strain evidence="4 6">I ESC-2004</strain>
    </source>
</reference>
<dbReference type="OMA" id="KRPVQMH"/>
<dbReference type="GO" id="GO:0005739">
    <property type="term" value="C:mitochondrion"/>
    <property type="evidence" value="ECO:0007669"/>
    <property type="project" value="TreeGrafter"/>
</dbReference>
<keyword evidence="6" id="KW-1185">Reference proteome</keyword>
<dbReference type="HOGENOM" id="CLU_031002_1_0_1"/>
<proteinExistence type="inferred from homology"/>
<dbReference type="Proteomes" id="UP000014760">
    <property type="component" value="Unassembled WGS sequence"/>
</dbReference>
<comment type="similarity">
    <text evidence="1">Belongs to the saccharopine dehydrogenase family.</text>
</comment>
<dbReference type="Pfam" id="PF03435">
    <property type="entry name" value="Sacchrp_dh_NADP"/>
    <property type="match status" value="1"/>
</dbReference>
<name>R7V948_CAPTE</name>
<dbReference type="AlphaFoldDB" id="R7V948"/>
<protein>
    <recommendedName>
        <fullName evidence="3">Saccharopine dehydrogenase NADP binding domain-containing protein</fullName>
    </recommendedName>
</protein>
<dbReference type="InterPro" id="IPR036291">
    <property type="entry name" value="NAD(P)-bd_dom_sf"/>
</dbReference>
<reference evidence="6" key="1">
    <citation type="submission" date="2012-12" db="EMBL/GenBank/DDBJ databases">
        <authorList>
            <person name="Hellsten U."/>
            <person name="Grimwood J."/>
            <person name="Chapman J.A."/>
            <person name="Shapiro H."/>
            <person name="Aerts A."/>
            <person name="Otillar R.P."/>
            <person name="Terry A.Y."/>
            <person name="Boore J.L."/>
            <person name="Simakov O."/>
            <person name="Marletaz F."/>
            <person name="Cho S.-J."/>
            <person name="Edsinger-Gonzales E."/>
            <person name="Havlak P."/>
            <person name="Kuo D.-H."/>
            <person name="Larsson T."/>
            <person name="Lv J."/>
            <person name="Arendt D."/>
            <person name="Savage R."/>
            <person name="Osoegawa K."/>
            <person name="de Jong P."/>
            <person name="Lindberg D.R."/>
            <person name="Seaver E.C."/>
            <person name="Weisblat D.A."/>
            <person name="Putnam N.H."/>
            <person name="Grigoriev I.V."/>
            <person name="Rokhsar D.S."/>
        </authorList>
    </citation>
    <scope>NUCLEOTIDE SEQUENCE</scope>
    <source>
        <strain evidence="6">I ESC-2004</strain>
    </source>
</reference>
<dbReference type="EnsemblMetazoa" id="CapteT155386">
    <property type="protein sequence ID" value="CapteP155386"/>
    <property type="gene ID" value="CapteG155386"/>
</dbReference>
<dbReference type="STRING" id="283909.R7V948"/>
<dbReference type="Gene3D" id="3.40.50.720">
    <property type="entry name" value="NAD(P)-binding Rossmann-like Domain"/>
    <property type="match status" value="1"/>
</dbReference>
<dbReference type="GO" id="GO:0005811">
    <property type="term" value="C:lipid droplet"/>
    <property type="evidence" value="ECO:0007669"/>
    <property type="project" value="TreeGrafter"/>
</dbReference>
<dbReference type="PANTHER" id="PTHR12286:SF5">
    <property type="entry name" value="SACCHAROPINE DEHYDROGENASE-LIKE OXIDOREDUCTASE"/>
    <property type="match status" value="1"/>
</dbReference>
<evidence type="ECO:0000256" key="1">
    <source>
        <dbReference type="ARBA" id="ARBA00038048"/>
    </source>
</evidence>
<evidence type="ECO:0000313" key="4">
    <source>
        <dbReference type="EMBL" id="ELU12886.1"/>
    </source>
</evidence>
<dbReference type="EMBL" id="AMQN01000773">
    <property type="status" value="NOT_ANNOTATED_CDS"/>
    <property type="molecule type" value="Genomic_DNA"/>
</dbReference>
<organism evidence="4">
    <name type="scientific">Capitella teleta</name>
    <name type="common">Polychaete worm</name>
    <dbReference type="NCBI Taxonomy" id="283909"/>
    <lineage>
        <taxon>Eukaryota</taxon>
        <taxon>Metazoa</taxon>
        <taxon>Spiralia</taxon>
        <taxon>Lophotrochozoa</taxon>
        <taxon>Annelida</taxon>
        <taxon>Polychaeta</taxon>
        <taxon>Sedentaria</taxon>
        <taxon>Scolecida</taxon>
        <taxon>Capitellidae</taxon>
        <taxon>Capitella</taxon>
    </lineage>
</organism>
<dbReference type="OrthoDB" id="10268090at2759"/>
<dbReference type="InterPro" id="IPR051276">
    <property type="entry name" value="Saccharopine_DH-like_oxidrdct"/>
</dbReference>
<dbReference type="InterPro" id="IPR005097">
    <property type="entry name" value="Sacchrp_dh_NADP-bd"/>
</dbReference>
<dbReference type="PANTHER" id="PTHR12286">
    <property type="entry name" value="SACCHAROPINE DEHYDROGENASE-LIKE OXIDOREDUCTASE"/>
    <property type="match status" value="1"/>
</dbReference>
<reference evidence="5" key="3">
    <citation type="submission" date="2015-06" db="UniProtKB">
        <authorList>
            <consortium name="EnsemblMetazoa"/>
        </authorList>
    </citation>
    <scope>IDENTIFICATION</scope>
</reference>
<evidence type="ECO:0000313" key="5">
    <source>
        <dbReference type="EnsemblMetazoa" id="CapteP155386"/>
    </source>
</evidence>
<sequence>MASATSEKKYQLVVFGASGFTGQFVVEEIAKTFEEENKELSWAIAGRNMKKLQSVLEEAGRRTGKNLEEIPIVIADVSSESSLDEMCRDAEVVLNCVGPYRQYGHPVVRACIENKTHHIDISGEPTFLENCQLLYNQQAKENGVYILGSCGFDSIPCDMGVVFAQKQFPGDINDIECFLKILIGPEGGAANTGTWESAIEGFAHVHELKEIRKRLFPVRLPKPDYRIAKRSLVFKSSDVEGYNLPFVGSDRSVVTRTQYYNYNEKKSRPVQMNVYLQVTSILALLYFFVVGIIFGILCKFSLGRTIMKKFPKATSLGMFTPSGPTRKQMAGCSFVMTMVSRGFETKLSNPVEKHEKEPTKKMITTVTGPEPGYITTPICMVQAAYTLLKKDHKIPPGGGVLTPGAAFAETDLIERLQAKNIKFTKVE</sequence>
<feature type="domain" description="Saccharopine dehydrogenase NADP binding" evidence="3">
    <location>
        <begin position="13"/>
        <end position="147"/>
    </location>
</feature>
<dbReference type="SUPFAM" id="SSF51735">
    <property type="entry name" value="NAD(P)-binding Rossmann-fold domains"/>
    <property type="match status" value="1"/>
</dbReference>
<evidence type="ECO:0000259" key="3">
    <source>
        <dbReference type="Pfam" id="PF03435"/>
    </source>
</evidence>
<keyword evidence="2" id="KW-1133">Transmembrane helix</keyword>
<dbReference type="GO" id="GO:0005886">
    <property type="term" value="C:plasma membrane"/>
    <property type="evidence" value="ECO:0007669"/>
    <property type="project" value="TreeGrafter"/>
</dbReference>
<dbReference type="EMBL" id="KB295623">
    <property type="protein sequence ID" value="ELU12886.1"/>
    <property type="molecule type" value="Genomic_DNA"/>
</dbReference>
<feature type="transmembrane region" description="Helical" evidence="2">
    <location>
        <begin position="274"/>
        <end position="302"/>
    </location>
</feature>
<evidence type="ECO:0000313" key="6">
    <source>
        <dbReference type="Proteomes" id="UP000014760"/>
    </source>
</evidence>
<gene>
    <name evidence="4" type="ORF">CAPTEDRAFT_155386</name>
</gene>
<dbReference type="FunFam" id="3.40.50.720:FF:000178">
    <property type="entry name" value="Saccharopine dehydrogenase-like oxidoreductase"/>
    <property type="match status" value="1"/>
</dbReference>
<keyword evidence="2" id="KW-0472">Membrane</keyword>
<dbReference type="GO" id="GO:0009247">
    <property type="term" value="P:glycolipid biosynthetic process"/>
    <property type="evidence" value="ECO:0007669"/>
    <property type="project" value="TreeGrafter"/>
</dbReference>
<keyword evidence="2" id="KW-0812">Transmembrane</keyword>
<dbReference type="FunCoup" id="R7V948">
    <property type="interactions" value="408"/>
</dbReference>
<accession>R7V948</accession>
<evidence type="ECO:0000256" key="2">
    <source>
        <dbReference type="SAM" id="Phobius"/>
    </source>
</evidence>